<dbReference type="Proteomes" id="UP000627781">
    <property type="component" value="Unassembled WGS sequence"/>
</dbReference>
<evidence type="ECO:0000256" key="6">
    <source>
        <dbReference type="SAM" id="Phobius"/>
    </source>
</evidence>
<evidence type="ECO:0008006" key="9">
    <source>
        <dbReference type="Google" id="ProtNLM"/>
    </source>
</evidence>
<evidence type="ECO:0000256" key="5">
    <source>
        <dbReference type="ARBA" id="ARBA00023136"/>
    </source>
</evidence>
<keyword evidence="3 6" id="KW-0812">Transmembrane</keyword>
<keyword evidence="4 6" id="KW-1133">Transmembrane helix</keyword>
<feature type="transmembrane region" description="Helical" evidence="6">
    <location>
        <begin position="67"/>
        <end position="87"/>
    </location>
</feature>
<keyword evidence="8" id="KW-1185">Reference proteome</keyword>
<organism evidence="7 8">
    <name type="scientific">Clostridium cibarium</name>
    <dbReference type="NCBI Taxonomy" id="2762247"/>
    <lineage>
        <taxon>Bacteria</taxon>
        <taxon>Bacillati</taxon>
        <taxon>Bacillota</taxon>
        <taxon>Clostridia</taxon>
        <taxon>Eubacteriales</taxon>
        <taxon>Clostridiaceae</taxon>
        <taxon>Clostridium</taxon>
    </lineage>
</organism>
<protein>
    <recommendedName>
        <fullName evidence="9">ATP synthase I chain</fullName>
    </recommendedName>
</protein>
<evidence type="ECO:0000313" key="8">
    <source>
        <dbReference type="Proteomes" id="UP000627781"/>
    </source>
</evidence>
<keyword evidence="2" id="KW-1003">Cell membrane</keyword>
<feature type="transmembrane region" description="Helical" evidence="6">
    <location>
        <begin position="12"/>
        <end position="31"/>
    </location>
</feature>
<evidence type="ECO:0000256" key="1">
    <source>
        <dbReference type="ARBA" id="ARBA00004651"/>
    </source>
</evidence>
<dbReference type="InterPro" id="IPR005598">
    <property type="entry name" value="ATP_synth_I"/>
</dbReference>
<feature type="transmembrane region" description="Helical" evidence="6">
    <location>
        <begin position="37"/>
        <end position="55"/>
    </location>
</feature>
<dbReference type="EMBL" id="JACSRA010000026">
    <property type="protein sequence ID" value="MBD7912647.1"/>
    <property type="molecule type" value="Genomic_DNA"/>
</dbReference>
<evidence type="ECO:0000256" key="3">
    <source>
        <dbReference type="ARBA" id="ARBA00022692"/>
    </source>
</evidence>
<keyword evidence="5 6" id="KW-0472">Membrane</keyword>
<comment type="caution">
    <text evidence="7">The sequence shown here is derived from an EMBL/GenBank/DDBJ whole genome shotgun (WGS) entry which is preliminary data.</text>
</comment>
<gene>
    <name evidence="7" type="ORF">H9661_14930</name>
</gene>
<evidence type="ECO:0000313" key="7">
    <source>
        <dbReference type="EMBL" id="MBD7912647.1"/>
    </source>
</evidence>
<accession>A0ABR8PWT5</accession>
<evidence type="ECO:0000256" key="2">
    <source>
        <dbReference type="ARBA" id="ARBA00022475"/>
    </source>
</evidence>
<reference evidence="7 8" key="1">
    <citation type="submission" date="2020-08" db="EMBL/GenBank/DDBJ databases">
        <title>A Genomic Blueprint of the Chicken Gut Microbiome.</title>
        <authorList>
            <person name="Gilroy R."/>
            <person name="Ravi A."/>
            <person name="Getino M."/>
            <person name="Pursley I."/>
            <person name="Horton D.L."/>
            <person name="Alikhan N.-F."/>
            <person name="Baker D."/>
            <person name="Gharbi K."/>
            <person name="Hall N."/>
            <person name="Watson M."/>
            <person name="Adriaenssens E.M."/>
            <person name="Foster-Nyarko E."/>
            <person name="Jarju S."/>
            <person name="Secka A."/>
            <person name="Antonio M."/>
            <person name="Oren A."/>
            <person name="Chaudhuri R."/>
            <person name="La Ragione R.M."/>
            <person name="Hildebrand F."/>
            <person name="Pallen M.J."/>
        </authorList>
    </citation>
    <scope>NUCLEOTIDE SEQUENCE [LARGE SCALE GENOMIC DNA]</scope>
    <source>
        <strain evidence="7 8">Sa3CVN1</strain>
    </source>
</reference>
<sequence length="123" mass="14089">MSKEMNKLISIVAKYDMICGLFMSLIIGLIFNQQVALVFLLGIFVSVVNFIISVFETTKWLGKSSFMLVISRIARIFFILICVFPFIHNFELIISYLVGYMIHFIVLGYCIISKEGSGKSWKQ</sequence>
<feature type="transmembrane region" description="Helical" evidence="6">
    <location>
        <begin position="93"/>
        <end position="112"/>
    </location>
</feature>
<comment type="subcellular location">
    <subcellularLocation>
        <location evidence="1">Cell membrane</location>
        <topology evidence="1">Multi-pass membrane protein</topology>
    </subcellularLocation>
</comment>
<evidence type="ECO:0000256" key="4">
    <source>
        <dbReference type="ARBA" id="ARBA00022989"/>
    </source>
</evidence>
<dbReference type="Pfam" id="PF03899">
    <property type="entry name" value="ATP-synt_I"/>
    <property type="match status" value="1"/>
</dbReference>
<name>A0ABR8PWT5_9CLOT</name>
<proteinExistence type="predicted"/>
<dbReference type="RefSeq" id="WP_143317439.1">
    <property type="nucleotide sequence ID" value="NZ_JACSRA010000026.1"/>
</dbReference>